<accession>A0A5J4W816</accession>
<gene>
    <name evidence="1" type="ORF">EZS28_013446</name>
</gene>
<name>A0A5J4W816_9EUKA</name>
<dbReference type="AlphaFoldDB" id="A0A5J4W816"/>
<organism evidence="1 2">
    <name type="scientific">Streblomastix strix</name>
    <dbReference type="NCBI Taxonomy" id="222440"/>
    <lineage>
        <taxon>Eukaryota</taxon>
        <taxon>Metamonada</taxon>
        <taxon>Preaxostyla</taxon>
        <taxon>Oxymonadida</taxon>
        <taxon>Streblomastigidae</taxon>
        <taxon>Streblomastix</taxon>
    </lineage>
</organism>
<evidence type="ECO:0000313" key="1">
    <source>
        <dbReference type="EMBL" id="KAA6391027.1"/>
    </source>
</evidence>
<dbReference type="EMBL" id="SNRW01003019">
    <property type="protein sequence ID" value="KAA6391027.1"/>
    <property type="molecule type" value="Genomic_DNA"/>
</dbReference>
<comment type="caution">
    <text evidence="1">The sequence shown here is derived from an EMBL/GenBank/DDBJ whole genome shotgun (WGS) entry which is preliminary data.</text>
</comment>
<sequence length="103" mass="11630">MKIKHGINDTAVNKTDEEIGNGSINQTSAIDIVAIISNIKKRGMADWTNPIYKSLMHTRRSSYHVHESCNEQTGKECRMEQPDQVIEESVDGGRVMDNINKEQ</sequence>
<evidence type="ECO:0000313" key="2">
    <source>
        <dbReference type="Proteomes" id="UP000324800"/>
    </source>
</evidence>
<reference evidence="1 2" key="1">
    <citation type="submission" date="2019-03" db="EMBL/GenBank/DDBJ databases">
        <title>Single cell metagenomics reveals metabolic interactions within the superorganism composed of flagellate Streblomastix strix and complex community of Bacteroidetes bacteria on its surface.</title>
        <authorList>
            <person name="Treitli S.C."/>
            <person name="Kolisko M."/>
            <person name="Husnik F."/>
            <person name="Keeling P."/>
            <person name="Hampl V."/>
        </authorList>
    </citation>
    <scope>NUCLEOTIDE SEQUENCE [LARGE SCALE GENOMIC DNA]</scope>
    <source>
        <strain evidence="1">ST1C</strain>
    </source>
</reference>
<proteinExistence type="predicted"/>
<dbReference type="Proteomes" id="UP000324800">
    <property type="component" value="Unassembled WGS sequence"/>
</dbReference>
<protein>
    <submittedName>
        <fullName evidence="1">Uncharacterized protein</fullName>
    </submittedName>
</protein>